<dbReference type="Pfam" id="PF09924">
    <property type="entry name" value="LPG_synthase_C"/>
    <property type="match status" value="1"/>
</dbReference>
<organism evidence="7 8">
    <name type="scientific">Jatrophihabitans cynanchi</name>
    <dbReference type="NCBI Taxonomy" id="2944128"/>
    <lineage>
        <taxon>Bacteria</taxon>
        <taxon>Bacillati</taxon>
        <taxon>Actinomycetota</taxon>
        <taxon>Actinomycetes</taxon>
        <taxon>Jatrophihabitantales</taxon>
        <taxon>Jatrophihabitantaceae</taxon>
        <taxon>Jatrophihabitans</taxon>
    </lineage>
</organism>
<reference evidence="7" key="1">
    <citation type="submission" date="2022-05" db="EMBL/GenBank/DDBJ databases">
        <title>Jatrophihabitans sp. SB3-54 whole genome sequence.</title>
        <authorList>
            <person name="Suh M.K."/>
            <person name="Eom M.K."/>
            <person name="Kim J.S."/>
            <person name="Kim H.S."/>
            <person name="Do H.E."/>
            <person name="Shin Y.K."/>
            <person name="Lee J.-S."/>
        </authorList>
    </citation>
    <scope>NUCLEOTIDE SEQUENCE</scope>
    <source>
        <strain evidence="7">SB3-54</strain>
    </source>
</reference>
<keyword evidence="3" id="KW-0812">Transmembrane</keyword>
<evidence type="ECO:0000256" key="4">
    <source>
        <dbReference type="ARBA" id="ARBA00022989"/>
    </source>
</evidence>
<evidence type="ECO:0000259" key="6">
    <source>
        <dbReference type="Pfam" id="PF09924"/>
    </source>
</evidence>
<evidence type="ECO:0000256" key="1">
    <source>
        <dbReference type="ARBA" id="ARBA00004651"/>
    </source>
</evidence>
<dbReference type="InterPro" id="IPR051211">
    <property type="entry name" value="PG_lysyltransferase"/>
</dbReference>
<dbReference type="InterPro" id="IPR016181">
    <property type="entry name" value="Acyl_CoA_acyltransferase"/>
</dbReference>
<accession>A0ABY7JZK0</accession>
<protein>
    <submittedName>
        <fullName evidence="7">DUF2156 domain-containing protein</fullName>
    </submittedName>
</protein>
<evidence type="ECO:0000256" key="2">
    <source>
        <dbReference type="ARBA" id="ARBA00022475"/>
    </source>
</evidence>
<keyword evidence="8" id="KW-1185">Reference proteome</keyword>
<proteinExistence type="predicted"/>
<dbReference type="EMBL" id="CP097463">
    <property type="protein sequence ID" value="WAX57073.1"/>
    <property type="molecule type" value="Genomic_DNA"/>
</dbReference>
<feature type="domain" description="Phosphatidylglycerol lysyltransferase C-terminal" evidence="6">
    <location>
        <begin position="68"/>
        <end position="316"/>
    </location>
</feature>
<dbReference type="InterPro" id="IPR024320">
    <property type="entry name" value="LPG_synthase_C"/>
</dbReference>
<comment type="subcellular location">
    <subcellularLocation>
        <location evidence="1">Cell membrane</location>
        <topology evidence="1">Multi-pass membrane protein</topology>
    </subcellularLocation>
</comment>
<evidence type="ECO:0000313" key="8">
    <source>
        <dbReference type="Proteomes" id="UP001164693"/>
    </source>
</evidence>
<keyword evidence="2" id="KW-1003">Cell membrane</keyword>
<dbReference type="SUPFAM" id="SSF55729">
    <property type="entry name" value="Acyl-CoA N-acyltransferases (Nat)"/>
    <property type="match status" value="1"/>
</dbReference>
<dbReference type="Proteomes" id="UP001164693">
    <property type="component" value="Chromosome"/>
</dbReference>
<evidence type="ECO:0000256" key="3">
    <source>
        <dbReference type="ARBA" id="ARBA00022692"/>
    </source>
</evidence>
<dbReference type="PANTHER" id="PTHR34697:SF2">
    <property type="entry name" value="PHOSPHATIDYLGLYCEROL LYSYLTRANSFERASE"/>
    <property type="match status" value="1"/>
</dbReference>
<dbReference type="PANTHER" id="PTHR34697">
    <property type="entry name" value="PHOSPHATIDYLGLYCEROL LYSYLTRANSFERASE"/>
    <property type="match status" value="1"/>
</dbReference>
<keyword evidence="4" id="KW-1133">Transmembrane helix</keyword>
<name>A0ABY7JZK0_9ACTN</name>
<keyword evidence="5" id="KW-0472">Membrane</keyword>
<sequence>MTTLLPPPDPGAASPQVAVAAGPLAFAPPSTRNREQVRAHARLAARFGTTGVAPFLAAGDVEVIDVLDGWAAGGYLRSGRWAVTAGDVVAPDALADTALDQYLHQLRRRRLRPAFVAVSDPEPFRRRGFAVCEIADEAVLDLADFTLAGSPRAGIRHAVASARRAGLQVRPFEPPDAPALAEISQQWLRTKRGGELGFTLSRHGDVLEQLADGATDLWCVAAPDATIWAWCTWRHYRDGRARVIDVMRRRPDAPNPAMDYLLATTLAHYRDNGVQLASLASVPRPHGELGERIYPTRSLRSYKQKFAPRWEPRWLAIPHRAQEPFAQLAIARAYCPLGLRRALRRNH</sequence>
<evidence type="ECO:0000313" key="7">
    <source>
        <dbReference type="EMBL" id="WAX57073.1"/>
    </source>
</evidence>
<gene>
    <name evidence="7" type="ORF">M6B22_21520</name>
</gene>
<dbReference type="RefSeq" id="WP_269443608.1">
    <property type="nucleotide sequence ID" value="NZ_CP097463.1"/>
</dbReference>
<evidence type="ECO:0000256" key="5">
    <source>
        <dbReference type="ARBA" id="ARBA00023136"/>
    </source>
</evidence>